<keyword evidence="3 7" id="KW-0378">Hydrolase</keyword>
<dbReference type="CDD" id="cd00268">
    <property type="entry name" value="DEADc"/>
    <property type="match status" value="1"/>
</dbReference>
<feature type="domain" description="DEAD-box RNA helicase Q" evidence="10">
    <location>
        <begin position="13"/>
        <end position="41"/>
    </location>
</feature>
<dbReference type="InterPro" id="IPR001650">
    <property type="entry name" value="Helicase_C-like"/>
</dbReference>
<keyword evidence="12" id="KW-1185">Reference proteome</keyword>
<evidence type="ECO:0000259" key="9">
    <source>
        <dbReference type="PROSITE" id="PS51194"/>
    </source>
</evidence>
<dbReference type="AlphaFoldDB" id="A0A6G8PUE0"/>
<keyword evidence="4 7" id="KW-0347">Helicase</keyword>
<dbReference type="SUPFAM" id="SSF52540">
    <property type="entry name" value="P-loop containing nucleoside triphosphate hydrolases"/>
    <property type="match status" value="1"/>
</dbReference>
<keyword evidence="5 7" id="KW-0067">ATP-binding</keyword>
<dbReference type="PROSITE" id="PS51195">
    <property type="entry name" value="Q_MOTIF"/>
    <property type="match status" value="1"/>
</dbReference>
<evidence type="ECO:0000256" key="5">
    <source>
        <dbReference type="ARBA" id="ARBA00022840"/>
    </source>
</evidence>
<protein>
    <recommendedName>
        <fullName evidence="1">RNA helicase</fullName>
        <ecNumber evidence="1">3.6.4.13</ecNumber>
    </recommendedName>
</protein>
<dbReference type="SMART" id="SM00490">
    <property type="entry name" value="HELICc"/>
    <property type="match status" value="1"/>
</dbReference>
<dbReference type="InterPro" id="IPR027417">
    <property type="entry name" value="P-loop_NTPase"/>
</dbReference>
<evidence type="ECO:0000256" key="1">
    <source>
        <dbReference type="ARBA" id="ARBA00012552"/>
    </source>
</evidence>
<dbReference type="GO" id="GO:0003724">
    <property type="term" value="F:RNA helicase activity"/>
    <property type="evidence" value="ECO:0007669"/>
    <property type="project" value="UniProtKB-EC"/>
</dbReference>
<dbReference type="CDD" id="cd18787">
    <property type="entry name" value="SF2_C_DEAD"/>
    <property type="match status" value="1"/>
</dbReference>
<dbReference type="GO" id="GO:0033592">
    <property type="term" value="F:RNA strand annealing activity"/>
    <property type="evidence" value="ECO:0007669"/>
    <property type="project" value="TreeGrafter"/>
</dbReference>
<dbReference type="PROSITE" id="PS00039">
    <property type="entry name" value="DEAD_ATP_HELICASE"/>
    <property type="match status" value="1"/>
</dbReference>
<dbReference type="SMART" id="SM00487">
    <property type="entry name" value="DEXDc"/>
    <property type="match status" value="1"/>
</dbReference>
<evidence type="ECO:0000256" key="2">
    <source>
        <dbReference type="ARBA" id="ARBA00022741"/>
    </source>
</evidence>
<dbReference type="EMBL" id="CP045121">
    <property type="protein sequence ID" value="QIN77732.1"/>
    <property type="molecule type" value="Genomic_DNA"/>
</dbReference>
<dbReference type="InterPro" id="IPR014001">
    <property type="entry name" value="Helicase_ATP-bd"/>
</dbReference>
<dbReference type="PROSITE" id="PS51192">
    <property type="entry name" value="HELICASE_ATP_BIND_1"/>
    <property type="match status" value="1"/>
</dbReference>
<feature type="domain" description="Helicase ATP-binding" evidence="8">
    <location>
        <begin position="44"/>
        <end position="215"/>
    </location>
</feature>
<dbReference type="GO" id="GO:0016787">
    <property type="term" value="F:hydrolase activity"/>
    <property type="evidence" value="ECO:0007669"/>
    <property type="project" value="UniProtKB-KW"/>
</dbReference>
<feature type="domain" description="Helicase C-terminal" evidence="9">
    <location>
        <begin position="226"/>
        <end position="385"/>
    </location>
</feature>
<evidence type="ECO:0000256" key="4">
    <source>
        <dbReference type="ARBA" id="ARBA00022806"/>
    </source>
</evidence>
<evidence type="ECO:0000259" key="10">
    <source>
        <dbReference type="PROSITE" id="PS51195"/>
    </source>
</evidence>
<evidence type="ECO:0000256" key="3">
    <source>
        <dbReference type="ARBA" id="ARBA00022801"/>
    </source>
</evidence>
<name>A0A6G8PUE0_9ACTN</name>
<comment type="similarity">
    <text evidence="7">Belongs to the DEAD box helicase family.</text>
</comment>
<reference evidence="11 12" key="1">
    <citation type="submission" date="2019-10" db="EMBL/GenBank/DDBJ databases">
        <title>Rubrobacter sp nov SCSIO 52915 isolated from a deep-sea sediment in the South China Sea.</title>
        <authorList>
            <person name="Chen R.W."/>
        </authorList>
    </citation>
    <scope>NUCLEOTIDE SEQUENCE [LARGE SCALE GENOMIC DNA]</scope>
    <source>
        <strain evidence="11 12">SCSIO 52915</strain>
    </source>
</reference>
<dbReference type="Pfam" id="PF00271">
    <property type="entry name" value="Helicase_C"/>
    <property type="match status" value="1"/>
</dbReference>
<dbReference type="PANTHER" id="PTHR47963:SF8">
    <property type="entry name" value="ATP-DEPENDENT RNA HELICASE DEAD"/>
    <property type="match status" value="1"/>
</dbReference>
<dbReference type="Gene3D" id="3.40.50.300">
    <property type="entry name" value="P-loop containing nucleotide triphosphate hydrolases"/>
    <property type="match status" value="2"/>
</dbReference>
<dbReference type="KEGG" id="rmar:GBA65_03490"/>
<gene>
    <name evidence="11" type="ORF">GBA65_03490</name>
</gene>
<dbReference type="InterPro" id="IPR011545">
    <property type="entry name" value="DEAD/DEAH_box_helicase_dom"/>
</dbReference>
<dbReference type="InterPro" id="IPR044742">
    <property type="entry name" value="DEAD/DEAH_RhlB"/>
</dbReference>
<dbReference type="GO" id="GO:0005524">
    <property type="term" value="F:ATP binding"/>
    <property type="evidence" value="ECO:0007669"/>
    <property type="project" value="UniProtKB-KW"/>
</dbReference>
<proteinExistence type="inferred from homology"/>
<evidence type="ECO:0000313" key="12">
    <source>
        <dbReference type="Proteomes" id="UP000502706"/>
    </source>
</evidence>
<evidence type="ECO:0000313" key="11">
    <source>
        <dbReference type="EMBL" id="QIN77732.1"/>
    </source>
</evidence>
<dbReference type="InterPro" id="IPR014014">
    <property type="entry name" value="RNA_helicase_DEAD_Q_motif"/>
</dbReference>
<dbReference type="GO" id="GO:0005840">
    <property type="term" value="C:ribosome"/>
    <property type="evidence" value="ECO:0007669"/>
    <property type="project" value="TreeGrafter"/>
</dbReference>
<dbReference type="EC" id="3.6.4.13" evidence="1"/>
<dbReference type="PROSITE" id="PS51194">
    <property type="entry name" value="HELICASE_CTER"/>
    <property type="match status" value="1"/>
</dbReference>
<evidence type="ECO:0000259" key="8">
    <source>
        <dbReference type="PROSITE" id="PS51192"/>
    </source>
</evidence>
<evidence type="ECO:0000256" key="6">
    <source>
        <dbReference type="PROSITE-ProRule" id="PRU00552"/>
    </source>
</evidence>
<feature type="short sequence motif" description="Q motif" evidence="6">
    <location>
        <begin position="13"/>
        <end position="41"/>
    </location>
</feature>
<dbReference type="GO" id="GO:0005829">
    <property type="term" value="C:cytosol"/>
    <property type="evidence" value="ECO:0007669"/>
    <property type="project" value="TreeGrafter"/>
</dbReference>
<dbReference type="PANTHER" id="PTHR47963">
    <property type="entry name" value="DEAD-BOX ATP-DEPENDENT RNA HELICASE 47, MITOCHONDRIAL"/>
    <property type="match status" value="1"/>
</dbReference>
<dbReference type="GO" id="GO:0009409">
    <property type="term" value="P:response to cold"/>
    <property type="evidence" value="ECO:0007669"/>
    <property type="project" value="TreeGrafter"/>
</dbReference>
<dbReference type="InterPro" id="IPR050547">
    <property type="entry name" value="DEAD_box_RNA_helicases"/>
</dbReference>
<dbReference type="InterPro" id="IPR000629">
    <property type="entry name" value="RNA-helicase_DEAD-box_CS"/>
</dbReference>
<dbReference type="Pfam" id="PF00270">
    <property type="entry name" value="DEAD"/>
    <property type="match status" value="1"/>
</dbReference>
<dbReference type="RefSeq" id="WP_166395412.1">
    <property type="nucleotide sequence ID" value="NZ_CP045121.1"/>
</dbReference>
<dbReference type="Proteomes" id="UP000502706">
    <property type="component" value="Chromosome"/>
</dbReference>
<accession>A0A6G8PUE0</accession>
<organism evidence="11 12">
    <name type="scientific">Rubrobacter marinus</name>
    <dbReference type="NCBI Taxonomy" id="2653852"/>
    <lineage>
        <taxon>Bacteria</taxon>
        <taxon>Bacillati</taxon>
        <taxon>Actinomycetota</taxon>
        <taxon>Rubrobacteria</taxon>
        <taxon>Rubrobacterales</taxon>
        <taxon>Rubrobacteraceae</taxon>
        <taxon>Rubrobacter</taxon>
    </lineage>
</organism>
<keyword evidence="2 7" id="KW-0547">Nucleotide-binding</keyword>
<sequence length="385" mass="41842">MVETYAPNEARGASFTDLPVSDGIRKAVSDQGWETPTPIQALALPALLDGEDVVGMAQTGSGKTAAFSIPLIEAVGPKARGVRALVLLPTRELAAQAAREIESLSKYAPVRPIVLCGGVSIGPQIKALKSRSNSVVVGTPGRILDHLNRGTLDLKAVSYLVLDEADRMLDMGFAPDVGRILSHTPKDRQTALFSATMPKEIRGIVGRHMRSPRWLKVESETTTVDTVEQVYYRVGGRDKTRVLRALLDAEEKPLAIVFRRTKHGATKLHRQLEREGYRAGLLHGGKSQSQRDKTLAAFSKGRTEILVATNVAARGLDVPNVSHVFNYDLPEDLETYVHRIGRTARAGKDGIAATLVGDAEVRDFEKIRRALPVEVRESEPPLSAA</sequence>
<evidence type="ECO:0000256" key="7">
    <source>
        <dbReference type="RuleBase" id="RU000492"/>
    </source>
</evidence>